<evidence type="ECO:0000256" key="10">
    <source>
        <dbReference type="SAM" id="SignalP"/>
    </source>
</evidence>
<dbReference type="FunFam" id="3.80.10.10:FF:000400">
    <property type="entry name" value="Nuclear pore complex protein NUP107"/>
    <property type="match status" value="1"/>
</dbReference>
<keyword evidence="3 9" id="KW-0812">Transmembrane</keyword>
<dbReference type="GO" id="GO:0016020">
    <property type="term" value="C:membrane"/>
    <property type="evidence" value="ECO:0007669"/>
    <property type="project" value="UniProtKB-SubCell"/>
</dbReference>
<evidence type="ECO:0000256" key="2">
    <source>
        <dbReference type="ARBA" id="ARBA00022614"/>
    </source>
</evidence>
<dbReference type="SUPFAM" id="SSF52058">
    <property type="entry name" value="L domain-like"/>
    <property type="match status" value="1"/>
</dbReference>
<dbReference type="GO" id="GO:0004672">
    <property type="term" value="F:protein kinase activity"/>
    <property type="evidence" value="ECO:0007669"/>
    <property type="project" value="InterPro"/>
</dbReference>
<dbReference type="InterPro" id="IPR011009">
    <property type="entry name" value="Kinase-like_dom_sf"/>
</dbReference>
<dbReference type="InterPro" id="IPR001611">
    <property type="entry name" value="Leu-rich_rpt"/>
</dbReference>
<feature type="signal peptide" evidence="10">
    <location>
        <begin position="1"/>
        <end position="25"/>
    </location>
</feature>
<dbReference type="Gene3D" id="3.80.10.10">
    <property type="entry name" value="Ribonuclease Inhibitor"/>
    <property type="match status" value="2"/>
</dbReference>
<keyword evidence="13" id="KW-1185">Reference proteome</keyword>
<dbReference type="EMBL" id="KZ305024">
    <property type="protein sequence ID" value="PIA56572.1"/>
    <property type="molecule type" value="Genomic_DNA"/>
</dbReference>
<dbReference type="Gene3D" id="1.10.510.10">
    <property type="entry name" value="Transferase(Phosphotransferase) domain 1"/>
    <property type="match status" value="1"/>
</dbReference>
<dbReference type="EMBL" id="KZ305024">
    <property type="protein sequence ID" value="PIA56574.1"/>
    <property type="molecule type" value="Genomic_DNA"/>
</dbReference>
<dbReference type="Gene3D" id="3.30.200.20">
    <property type="entry name" value="Phosphorylase Kinase, domain 1"/>
    <property type="match status" value="1"/>
</dbReference>
<dbReference type="Pfam" id="PF13855">
    <property type="entry name" value="LRR_8"/>
    <property type="match status" value="1"/>
</dbReference>
<dbReference type="FunCoup" id="A0A2G5ELD9">
    <property type="interactions" value="1110"/>
</dbReference>
<dbReference type="InterPro" id="IPR032675">
    <property type="entry name" value="LRR_dom_sf"/>
</dbReference>
<evidence type="ECO:0000256" key="6">
    <source>
        <dbReference type="ARBA" id="ARBA00022989"/>
    </source>
</evidence>
<evidence type="ECO:0000256" key="5">
    <source>
        <dbReference type="ARBA" id="ARBA00022737"/>
    </source>
</evidence>
<gene>
    <name evidence="12" type="ORF">AQUCO_00700726v1</name>
</gene>
<dbReference type="PROSITE" id="PS51450">
    <property type="entry name" value="LRR"/>
    <property type="match status" value="1"/>
</dbReference>
<proteinExistence type="predicted"/>
<dbReference type="PANTHER" id="PTHR48007">
    <property type="entry name" value="LEUCINE-RICH REPEAT RECEPTOR-LIKE PROTEIN KINASE PXC1"/>
    <property type="match status" value="1"/>
</dbReference>
<reference evidence="12 13" key="1">
    <citation type="submission" date="2017-09" db="EMBL/GenBank/DDBJ databases">
        <title>WGS assembly of Aquilegia coerulea Goldsmith.</title>
        <authorList>
            <person name="Hodges S."/>
            <person name="Kramer E."/>
            <person name="Nordborg M."/>
            <person name="Tomkins J."/>
            <person name="Borevitz J."/>
            <person name="Derieg N."/>
            <person name="Yan J."/>
            <person name="Mihaltcheva S."/>
            <person name="Hayes R.D."/>
            <person name="Rokhsar D."/>
        </authorList>
    </citation>
    <scope>NUCLEOTIDE SEQUENCE [LARGE SCALE GENOMIC DNA]</scope>
    <source>
        <strain evidence="13">cv. Goldsmith</strain>
    </source>
</reference>
<keyword evidence="4 10" id="KW-0732">Signal</keyword>
<sequence length="663" mass="73645">MLLHLNNSLQLLLTLFLLFSPIIISSAPTHSPPSDALGLLSFKSRADLHNNLHFPLSRHINYCQWQGVKCIQGKVIRLVLEGIGLNGVFHSNTLSQLDQLRVLSLQNNSLTGPIPDLSKLVNLKSLFLNHNSFSGSFPFSILSLHRLRTLDLSYNKFYGILPNELTRLDRIYSLYLEWNRFNGSIPPLNQTSLQNFNVSGNNLTGPVPVTVVLSHFDVSSFLWNPGLCGEIINKECHSKIPFFRSSLIPPPPVALGQNAEVQGTVLTPPSSSSSMKKNKKTPLIISFSVSVFLLVIGFVLFALFSLKRVKKQQTGHKNLPSSPLSIASDSATTSANVAMRVVKEEELHQENELELKVKKMQGIQLAKSGNLMFCAGEAQVYNLDQLMRASAEMLGRGSIGTTYKAVLDNQLIVSVKRLDALKISSSIASKEMFQTHLESVGSLRHPNLVSVRAYFQAQEERLIVYDYQPNGSLFSLIHGSRSARAKPLHWTSCLKIAEDVVQGLAYIHQASRLIHGNLKSTNVLLGADFEACLTDYCLSVLTSSSHDDTESAGYKAPETRRSNSRTTAKSDVYSFGILLLELLSGKPPSEHPFLVPEELSNWVQSVREVEPGEENRLAMLVEVAITCSLHSPEQRPSMWQVMKMIQEIKETVMMEDNELANIM</sequence>
<evidence type="ECO:0000256" key="4">
    <source>
        <dbReference type="ARBA" id="ARBA00022729"/>
    </source>
</evidence>
<dbReference type="GO" id="GO:0005524">
    <property type="term" value="F:ATP binding"/>
    <property type="evidence" value="ECO:0007669"/>
    <property type="project" value="InterPro"/>
</dbReference>
<evidence type="ECO:0000256" key="8">
    <source>
        <dbReference type="SAM" id="MobiDB-lite"/>
    </source>
</evidence>
<protein>
    <recommendedName>
        <fullName evidence="11">Protein kinase domain-containing protein</fullName>
    </recommendedName>
</protein>
<feature type="domain" description="Protein kinase" evidence="11">
    <location>
        <begin position="388"/>
        <end position="652"/>
    </location>
</feature>
<organism evidence="12 13">
    <name type="scientific">Aquilegia coerulea</name>
    <name type="common">Rocky mountain columbine</name>
    <dbReference type="NCBI Taxonomy" id="218851"/>
    <lineage>
        <taxon>Eukaryota</taxon>
        <taxon>Viridiplantae</taxon>
        <taxon>Streptophyta</taxon>
        <taxon>Embryophyta</taxon>
        <taxon>Tracheophyta</taxon>
        <taxon>Spermatophyta</taxon>
        <taxon>Magnoliopsida</taxon>
        <taxon>Ranunculales</taxon>
        <taxon>Ranunculaceae</taxon>
        <taxon>Thalictroideae</taxon>
        <taxon>Aquilegia</taxon>
    </lineage>
</organism>
<comment type="subcellular location">
    <subcellularLocation>
        <location evidence="1">Membrane</location>
    </subcellularLocation>
</comment>
<keyword evidence="7 9" id="KW-0472">Membrane</keyword>
<dbReference type="InterPro" id="IPR046959">
    <property type="entry name" value="PRK1-6/SRF4-like"/>
</dbReference>
<dbReference type="InterPro" id="IPR000719">
    <property type="entry name" value="Prot_kinase_dom"/>
</dbReference>
<name>A0A2G5ELD9_AQUCA</name>
<keyword evidence="2" id="KW-0433">Leucine-rich repeat</keyword>
<dbReference type="AlphaFoldDB" id="A0A2G5ELD9"/>
<dbReference type="SUPFAM" id="SSF56112">
    <property type="entry name" value="Protein kinase-like (PK-like)"/>
    <property type="match status" value="1"/>
</dbReference>
<dbReference type="STRING" id="218851.A0A2G5ELD9"/>
<feature type="chain" id="PRO_5013516645" description="Protein kinase domain-containing protein" evidence="10">
    <location>
        <begin position="26"/>
        <end position="663"/>
    </location>
</feature>
<evidence type="ECO:0000313" key="12">
    <source>
        <dbReference type="EMBL" id="PIA56572.1"/>
    </source>
</evidence>
<dbReference type="Proteomes" id="UP000230069">
    <property type="component" value="Unassembled WGS sequence"/>
</dbReference>
<evidence type="ECO:0000256" key="3">
    <source>
        <dbReference type="ARBA" id="ARBA00022692"/>
    </source>
</evidence>
<feature type="transmembrane region" description="Helical" evidence="9">
    <location>
        <begin position="283"/>
        <end position="304"/>
    </location>
</feature>
<evidence type="ECO:0000256" key="9">
    <source>
        <dbReference type="SAM" id="Phobius"/>
    </source>
</evidence>
<evidence type="ECO:0000256" key="1">
    <source>
        <dbReference type="ARBA" id="ARBA00004370"/>
    </source>
</evidence>
<dbReference type="OrthoDB" id="4062651at2759"/>
<dbReference type="Pfam" id="PF00560">
    <property type="entry name" value="LRR_1"/>
    <property type="match status" value="1"/>
</dbReference>
<evidence type="ECO:0000313" key="13">
    <source>
        <dbReference type="Proteomes" id="UP000230069"/>
    </source>
</evidence>
<dbReference type="PROSITE" id="PS50011">
    <property type="entry name" value="PROTEIN_KINASE_DOM"/>
    <property type="match status" value="1"/>
</dbReference>
<evidence type="ECO:0000256" key="7">
    <source>
        <dbReference type="ARBA" id="ARBA00023136"/>
    </source>
</evidence>
<dbReference type="EMBL" id="KZ305024">
    <property type="protein sequence ID" value="PIA56573.1"/>
    <property type="molecule type" value="Genomic_DNA"/>
</dbReference>
<feature type="region of interest" description="Disordered" evidence="8">
    <location>
        <begin position="544"/>
        <end position="567"/>
    </location>
</feature>
<evidence type="ECO:0000259" key="11">
    <source>
        <dbReference type="PROSITE" id="PS50011"/>
    </source>
</evidence>
<dbReference type="PANTHER" id="PTHR48007:SF37">
    <property type="entry name" value="LEUCINE-RICH REPEAT PROTEIN KINASE FAMILY PROTEIN"/>
    <property type="match status" value="1"/>
</dbReference>
<dbReference type="Pfam" id="PF00069">
    <property type="entry name" value="Pkinase"/>
    <property type="match status" value="1"/>
</dbReference>
<keyword evidence="5" id="KW-0677">Repeat</keyword>
<accession>A0A2G5ELD9</accession>
<keyword evidence="6 9" id="KW-1133">Transmembrane helix</keyword>